<organism evidence="1 2">
    <name type="scientific">Trifolium medium</name>
    <dbReference type="NCBI Taxonomy" id="97028"/>
    <lineage>
        <taxon>Eukaryota</taxon>
        <taxon>Viridiplantae</taxon>
        <taxon>Streptophyta</taxon>
        <taxon>Embryophyta</taxon>
        <taxon>Tracheophyta</taxon>
        <taxon>Spermatophyta</taxon>
        <taxon>Magnoliopsida</taxon>
        <taxon>eudicotyledons</taxon>
        <taxon>Gunneridae</taxon>
        <taxon>Pentapetalae</taxon>
        <taxon>rosids</taxon>
        <taxon>fabids</taxon>
        <taxon>Fabales</taxon>
        <taxon>Fabaceae</taxon>
        <taxon>Papilionoideae</taxon>
        <taxon>50 kb inversion clade</taxon>
        <taxon>NPAAA clade</taxon>
        <taxon>Hologalegina</taxon>
        <taxon>IRL clade</taxon>
        <taxon>Trifolieae</taxon>
        <taxon>Trifolium</taxon>
    </lineage>
</organism>
<dbReference type="Proteomes" id="UP000265520">
    <property type="component" value="Unassembled WGS sequence"/>
</dbReference>
<dbReference type="AlphaFoldDB" id="A0A392VFU7"/>
<accession>A0A392VFU7</accession>
<proteinExistence type="predicted"/>
<evidence type="ECO:0000313" key="1">
    <source>
        <dbReference type="EMBL" id="MCI86322.1"/>
    </source>
</evidence>
<sequence>KLGLVPSNSPSALETAVVGEFIVGWPSSFIDVATLSEHVELDIAVATIVVDATPTPTYGGMYARHIDGWNGQ</sequence>
<name>A0A392VFU7_9FABA</name>
<keyword evidence="2" id="KW-1185">Reference proteome</keyword>
<evidence type="ECO:0000313" key="2">
    <source>
        <dbReference type="Proteomes" id="UP000265520"/>
    </source>
</evidence>
<feature type="non-terminal residue" evidence="1">
    <location>
        <position position="1"/>
    </location>
</feature>
<comment type="caution">
    <text evidence="1">The sequence shown here is derived from an EMBL/GenBank/DDBJ whole genome shotgun (WGS) entry which is preliminary data.</text>
</comment>
<reference evidence="1 2" key="1">
    <citation type="journal article" date="2018" name="Front. Plant Sci.">
        <title>Red Clover (Trifolium pratense) and Zigzag Clover (T. medium) - A Picture of Genomic Similarities and Differences.</title>
        <authorList>
            <person name="Dluhosova J."/>
            <person name="Istvanek J."/>
            <person name="Nedelnik J."/>
            <person name="Repkova J."/>
        </authorList>
    </citation>
    <scope>NUCLEOTIDE SEQUENCE [LARGE SCALE GENOMIC DNA]</scope>
    <source>
        <strain evidence="2">cv. 10/8</strain>
        <tissue evidence="1">Leaf</tissue>
    </source>
</reference>
<feature type="non-terminal residue" evidence="1">
    <location>
        <position position="72"/>
    </location>
</feature>
<dbReference type="EMBL" id="LXQA011137262">
    <property type="protein sequence ID" value="MCI86322.1"/>
    <property type="molecule type" value="Genomic_DNA"/>
</dbReference>
<protein>
    <submittedName>
        <fullName evidence="1">Uncharacterized protein</fullName>
    </submittedName>
</protein>